<feature type="region of interest" description="Disordered" evidence="1">
    <location>
        <begin position="253"/>
        <end position="293"/>
    </location>
</feature>
<gene>
    <name evidence="3" type="ORF">HHI36_006508</name>
</gene>
<keyword evidence="4" id="KW-1185">Reference proteome</keyword>
<feature type="compositionally biased region" description="Low complexity" evidence="1">
    <location>
        <begin position="270"/>
        <end position="283"/>
    </location>
</feature>
<dbReference type="Pfam" id="PF10545">
    <property type="entry name" value="MADF_DNA_bdg"/>
    <property type="match status" value="1"/>
</dbReference>
<feature type="domain" description="MADF" evidence="2">
    <location>
        <begin position="10"/>
        <end position="111"/>
    </location>
</feature>
<dbReference type="InterPro" id="IPR006578">
    <property type="entry name" value="MADF-dom"/>
</dbReference>
<dbReference type="AlphaFoldDB" id="A0ABD2NXL6"/>
<evidence type="ECO:0000256" key="1">
    <source>
        <dbReference type="SAM" id="MobiDB-lite"/>
    </source>
</evidence>
<dbReference type="Proteomes" id="UP001516400">
    <property type="component" value="Unassembled WGS sequence"/>
</dbReference>
<protein>
    <recommendedName>
        <fullName evidence="2">MADF domain-containing protein</fullName>
    </recommendedName>
</protein>
<evidence type="ECO:0000313" key="3">
    <source>
        <dbReference type="EMBL" id="KAL3283360.1"/>
    </source>
</evidence>
<dbReference type="PROSITE" id="PS51029">
    <property type="entry name" value="MADF"/>
    <property type="match status" value="1"/>
</dbReference>
<name>A0ABD2NXL6_9CUCU</name>
<sequence length="293" mass="33756">MDKMDINAELLISSVEKRPYLWDKSICDYKDKLKTNAAWKEVCAILREDFGSLSDPEKVTFGNDVVKRWNNIRDSFRKYLKQMKEKKSGQGAVKRKYVYYERLLFLKKLFDEQMKETLPAPKKPDIVNEIAEDSHAVQKSDITPATTSFSSQPPKKKKKLDDIEEKMLKALEESESPHLLFCKGILPSIKDFDEEETIDFQMGVLHLIKSIRNRRPNASLPTFSNDNVLYDGNNPLQNFQASLVESFPHKYSHSPDSASINAKREEEEYLSSPSSSQNSPLESKIFLDDVDFT</sequence>
<dbReference type="PANTHER" id="PTHR12243:SF69">
    <property type="entry name" value="SI:CH73-59F11.3"/>
    <property type="match status" value="1"/>
</dbReference>
<dbReference type="PANTHER" id="PTHR12243">
    <property type="entry name" value="MADF DOMAIN TRANSCRIPTION FACTOR"/>
    <property type="match status" value="1"/>
</dbReference>
<feature type="compositionally biased region" description="Polar residues" evidence="1">
    <location>
        <begin position="140"/>
        <end position="153"/>
    </location>
</feature>
<dbReference type="SMART" id="SM00595">
    <property type="entry name" value="MADF"/>
    <property type="match status" value="1"/>
</dbReference>
<dbReference type="InterPro" id="IPR039353">
    <property type="entry name" value="TF_Adf1"/>
</dbReference>
<comment type="caution">
    <text evidence="3">The sequence shown here is derived from an EMBL/GenBank/DDBJ whole genome shotgun (WGS) entry which is preliminary data.</text>
</comment>
<reference evidence="3 4" key="1">
    <citation type="journal article" date="2021" name="BMC Biol.">
        <title>Horizontally acquired antibacterial genes associated with adaptive radiation of ladybird beetles.</title>
        <authorList>
            <person name="Li H.S."/>
            <person name="Tang X.F."/>
            <person name="Huang Y.H."/>
            <person name="Xu Z.Y."/>
            <person name="Chen M.L."/>
            <person name="Du X.Y."/>
            <person name="Qiu B.Y."/>
            <person name="Chen P.T."/>
            <person name="Zhang W."/>
            <person name="Slipinski A."/>
            <person name="Escalona H.E."/>
            <person name="Waterhouse R.M."/>
            <person name="Zwick A."/>
            <person name="Pang H."/>
        </authorList>
    </citation>
    <scope>NUCLEOTIDE SEQUENCE [LARGE SCALE GENOMIC DNA]</scope>
    <source>
        <strain evidence="3">SYSU2018</strain>
    </source>
</reference>
<accession>A0ABD2NXL6</accession>
<organism evidence="3 4">
    <name type="scientific">Cryptolaemus montrouzieri</name>
    <dbReference type="NCBI Taxonomy" id="559131"/>
    <lineage>
        <taxon>Eukaryota</taxon>
        <taxon>Metazoa</taxon>
        <taxon>Ecdysozoa</taxon>
        <taxon>Arthropoda</taxon>
        <taxon>Hexapoda</taxon>
        <taxon>Insecta</taxon>
        <taxon>Pterygota</taxon>
        <taxon>Neoptera</taxon>
        <taxon>Endopterygota</taxon>
        <taxon>Coleoptera</taxon>
        <taxon>Polyphaga</taxon>
        <taxon>Cucujiformia</taxon>
        <taxon>Coccinelloidea</taxon>
        <taxon>Coccinellidae</taxon>
        <taxon>Scymninae</taxon>
        <taxon>Scymnini</taxon>
        <taxon>Cryptolaemus</taxon>
    </lineage>
</organism>
<feature type="region of interest" description="Disordered" evidence="1">
    <location>
        <begin position="135"/>
        <end position="159"/>
    </location>
</feature>
<evidence type="ECO:0000259" key="2">
    <source>
        <dbReference type="PROSITE" id="PS51029"/>
    </source>
</evidence>
<proteinExistence type="predicted"/>
<dbReference type="EMBL" id="JABFTP020000144">
    <property type="protein sequence ID" value="KAL3283360.1"/>
    <property type="molecule type" value="Genomic_DNA"/>
</dbReference>
<evidence type="ECO:0000313" key="4">
    <source>
        <dbReference type="Proteomes" id="UP001516400"/>
    </source>
</evidence>